<dbReference type="InterPro" id="IPR005841">
    <property type="entry name" value="Alpha-D-phosphohexomutase_SF"/>
</dbReference>
<evidence type="ECO:0000313" key="13">
    <source>
        <dbReference type="Proteomes" id="UP000218113"/>
    </source>
</evidence>
<keyword evidence="3" id="KW-0597">Phosphoprotein</keyword>
<feature type="domain" description="Alpha-D-phosphohexomutase C-terminal" evidence="8">
    <location>
        <begin position="492"/>
        <end position="548"/>
    </location>
</feature>
<dbReference type="GO" id="GO:0005975">
    <property type="term" value="P:carbohydrate metabolic process"/>
    <property type="evidence" value="ECO:0007669"/>
    <property type="project" value="InterPro"/>
</dbReference>
<feature type="domain" description="Alpha-D-phosphohexomutase alpha/beta/alpha" evidence="9">
    <location>
        <begin position="47"/>
        <end position="183"/>
    </location>
</feature>
<dbReference type="PROSITE" id="PS00710">
    <property type="entry name" value="PGM_PMM"/>
    <property type="match status" value="1"/>
</dbReference>
<accession>A0A2A4SN91</accession>
<dbReference type="Gene3D" id="3.40.120.10">
    <property type="entry name" value="Alpha-D-Glucose-1,6-Bisphosphate, subunit A, domain 3"/>
    <property type="match status" value="3"/>
</dbReference>
<dbReference type="GO" id="GO:0008973">
    <property type="term" value="F:phosphopentomutase activity"/>
    <property type="evidence" value="ECO:0007669"/>
    <property type="project" value="TreeGrafter"/>
</dbReference>
<dbReference type="InterPro" id="IPR036900">
    <property type="entry name" value="A-D-PHexomutase_C_sf"/>
</dbReference>
<evidence type="ECO:0000256" key="2">
    <source>
        <dbReference type="ARBA" id="ARBA00010231"/>
    </source>
</evidence>
<dbReference type="SUPFAM" id="SSF55957">
    <property type="entry name" value="Phosphoglucomutase, C-terminal domain"/>
    <property type="match status" value="1"/>
</dbReference>
<evidence type="ECO:0000256" key="4">
    <source>
        <dbReference type="ARBA" id="ARBA00022723"/>
    </source>
</evidence>
<dbReference type="CDD" id="cd05799">
    <property type="entry name" value="PGM2"/>
    <property type="match status" value="1"/>
</dbReference>
<evidence type="ECO:0000256" key="7">
    <source>
        <dbReference type="RuleBase" id="RU004326"/>
    </source>
</evidence>
<gene>
    <name evidence="12" type="ORF">COB67_13200</name>
</gene>
<dbReference type="Pfam" id="PF02879">
    <property type="entry name" value="PGM_PMM_II"/>
    <property type="match status" value="1"/>
</dbReference>
<keyword evidence="6" id="KW-0413">Isomerase</keyword>
<dbReference type="GO" id="GO:0006166">
    <property type="term" value="P:purine ribonucleoside salvage"/>
    <property type="evidence" value="ECO:0007669"/>
    <property type="project" value="TreeGrafter"/>
</dbReference>
<evidence type="ECO:0000259" key="10">
    <source>
        <dbReference type="Pfam" id="PF02879"/>
    </source>
</evidence>
<keyword evidence="5 7" id="KW-0460">Magnesium</keyword>
<dbReference type="PANTHER" id="PTHR45745:SF1">
    <property type="entry name" value="PHOSPHOGLUCOMUTASE 2B-RELATED"/>
    <property type="match status" value="1"/>
</dbReference>
<dbReference type="InterPro" id="IPR016055">
    <property type="entry name" value="A-D-PHexomutase_a/b/a-I/II/III"/>
</dbReference>
<dbReference type="Pfam" id="PF02878">
    <property type="entry name" value="PGM_PMM_I"/>
    <property type="match status" value="1"/>
</dbReference>
<evidence type="ECO:0000256" key="3">
    <source>
        <dbReference type="ARBA" id="ARBA00022553"/>
    </source>
</evidence>
<dbReference type="AlphaFoldDB" id="A0A2A4SN91"/>
<dbReference type="SUPFAM" id="SSF53738">
    <property type="entry name" value="Phosphoglucomutase, first 3 domains"/>
    <property type="match status" value="3"/>
</dbReference>
<dbReference type="PANTHER" id="PTHR45745">
    <property type="entry name" value="PHOSPHOMANNOMUTASE 45A"/>
    <property type="match status" value="1"/>
</dbReference>
<feature type="domain" description="Alpha-D-phosphohexomutase alpha/beta/alpha" evidence="10">
    <location>
        <begin position="213"/>
        <end position="311"/>
    </location>
</feature>
<comment type="cofactor">
    <cofactor evidence="1">
        <name>Mg(2+)</name>
        <dbReference type="ChEBI" id="CHEBI:18420"/>
    </cofactor>
</comment>
<evidence type="ECO:0000256" key="6">
    <source>
        <dbReference type="ARBA" id="ARBA00023235"/>
    </source>
</evidence>
<dbReference type="InterPro" id="IPR005843">
    <property type="entry name" value="A-D-PHexomutase_C"/>
</dbReference>
<protein>
    <submittedName>
        <fullName evidence="12">Phosphoglucomutase</fullName>
    </submittedName>
</protein>
<keyword evidence="4 7" id="KW-0479">Metal-binding</keyword>
<dbReference type="PRINTS" id="PR00509">
    <property type="entry name" value="PGMPMM"/>
</dbReference>
<dbReference type="InterPro" id="IPR005844">
    <property type="entry name" value="A-D-PHexomutase_a/b/a-I"/>
</dbReference>
<dbReference type="Proteomes" id="UP000218113">
    <property type="component" value="Unassembled WGS sequence"/>
</dbReference>
<evidence type="ECO:0000259" key="8">
    <source>
        <dbReference type="Pfam" id="PF00408"/>
    </source>
</evidence>
<evidence type="ECO:0000256" key="5">
    <source>
        <dbReference type="ARBA" id="ARBA00022842"/>
    </source>
</evidence>
<comment type="caution">
    <text evidence="12">The sequence shown here is derived from an EMBL/GenBank/DDBJ whole genome shotgun (WGS) entry which is preliminary data.</text>
</comment>
<feature type="domain" description="Alpha-D-phosphohexomutase alpha/beta/alpha" evidence="11">
    <location>
        <begin position="324"/>
        <end position="451"/>
    </location>
</feature>
<evidence type="ECO:0000259" key="9">
    <source>
        <dbReference type="Pfam" id="PF02878"/>
    </source>
</evidence>
<name>A0A2A4SN91_9DELT</name>
<organism evidence="12 13">
    <name type="scientific">SAR324 cluster bacterium</name>
    <dbReference type="NCBI Taxonomy" id="2024889"/>
    <lineage>
        <taxon>Bacteria</taxon>
        <taxon>Deltaproteobacteria</taxon>
        <taxon>SAR324 cluster</taxon>
    </lineage>
</organism>
<comment type="similarity">
    <text evidence="2 7">Belongs to the phosphohexose mutase family.</text>
</comment>
<evidence type="ECO:0000256" key="1">
    <source>
        <dbReference type="ARBA" id="ARBA00001946"/>
    </source>
</evidence>
<dbReference type="EMBL" id="NVSR01000154">
    <property type="protein sequence ID" value="PCI22850.1"/>
    <property type="molecule type" value="Genomic_DNA"/>
</dbReference>
<dbReference type="Pfam" id="PF00408">
    <property type="entry name" value="PGM_PMM_IV"/>
    <property type="match status" value="1"/>
</dbReference>
<dbReference type="InterPro" id="IPR016066">
    <property type="entry name" value="A-D-PHexomutase_CS"/>
</dbReference>
<dbReference type="GO" id="GO:0000287">
    <property type="term" value="F:magnesium ion binding"/>
    <property type="evidence" value="ECO:0007669"/>
    <property type="project" value="InterPro"/>
</dbReference>
<sequence>MDPKVLEKARSWASNPLFDEAFRSEINSLLQEENYAEITDRFYQDLEFGTGGLRGVLGAGSNRMNIYTVRKATQGMADYILEALEGKPASVAIAYDCRNFSDVFSEEVASVLAANGITAHLFPALRPTPMLSYAVRELQTTAGIVVTASHNPREYNGYKVYWSDGCQITAPHDTGIIGKVNGISNFSQIKTMDFAAAKKQGLIQMISEAVDESYYDRVTGIALGNPEWNKDLGIVFSPLHGAGNLPVREVLKRRGFEQVRVVEAQELPDGNFPTVDSPNPEEMSALQLSLECAKETDQLILATDPDADRIGGMVRHQGAWVRLNGNQIGQLLLAYYLEKLKQQDRLPQDGIFITTIVTSELGKKISQHYGVKTEETLTGFKYIAGRIRELEAEGGGTFLFGTEESHGYLFDDFVRDKDAVSAAMILAELCAELKQQGKSVMDFLEEIYQQFGYHQDSLVTKVIKGQAGAQQIQKIMKSLRANPPRIIAGVAVEEIRDYQKDSIFSCKTGEIVGKIGLPISNVLAFYMADGSRITARPSGTEPKIKFYFNLCGNNVESLKKVQGQYEQEFSQIVEKI</sequence>
<proteinExistence type="inferred from homology"/>
<dbReference type="Pfam" id="PF02880">
    <property type="entry name" value="PGM_PMM_III"/>
    <property type="match status" value="1"/>
</dbReference>
<reference evidence="13" key="1">
    <citation type="submission" date="2017-08" db="EMBL/GenBank/DDBJ databases">
        <title>A dynamic microbial community with high functional redundancy inhabits the cold, oxic subseafloor aquifer.</title>
        <authorList>
            <person name="Tully B.J."/>
            <person name="Wheat C.G."/>
            <person name="Glazer B.T."/>
            <person name="Huber J.A."/>
        </authorList>
    </citation>
    <scope>NUCLEOTIDE SEQUENCE [LARGE SCALE GENOMIC DNA]</scope>
</reference>
<evidence type="ECO:0000259" key="11">
    <source>
        <dbReference type="Pfam" id="PF02880"/>
    </source>
</evidence>
<evidence type="ECO:0000313" key="12">
    <source>
        <dbReference type="EMBL" id="PCI22850.1"/>
    </source>
</evidence>
<dbReference type="InterPro" id="IPR005846">
    <property type="entry name" value="A-D-PHexomutase_a/b/a-III"/>
</dbReference>
<dbReference type="Gene3D" id="3.30.310.50">
    <property type="entry name" value="Alpha-D-phosphohexomutase, C-terminal domain"/>
    <property type="match status" value="1"/>
</dbReference>
<dbReference type="InterPro" id="IPR005845">
    <property type="entry name" value="A-D-PHexomutase_a/b/a-II"/>
</dbReference>